<evidence type="ECO:0000313" key="1">
    <source>
        <dbReference type="EMBL" id="DAF61018.1"/>
    </source>
</evidence>
<dbReference type="EMBL" id="BK032801">
    <property type="protein sequence ID" value="DAF61018.1"/>
    <property type="molecule type" value="Genomic_DNA"/>
</dbReference>
<reference evidence="1" key="1">
    <citation type="journal article" date="2021" name="Proc. Natl. Acad. Sci. U.S.A.">
        <title>A Catalog of Tens of Thousands of Viruses from Human Metagenomes Reveals Hidden Associations with Chronic Diseases.</title>
        <authorList>
            <person name="Tisza M.J."/>
            <person name="Buck C.B."/>
        </authorList>
    </citation>
    <scope>NUCLEOTIDE SEQUENCE</scope>
    <source>
        <strain evidence="1">CtQuf7</strain>
    </source>
</reference>
<name>A0A8S5TE39_9CAUD</name>
<protein>
    <submittedName>
        <fullName evidence="1">Uncharacterized protein</fullName>
    </submittedName>
</protein>
<sequence length="42" mass="4560">MPLHPSTVIDMRFSRSPFTAENGNSVPQERAVIDSDALNCVG</sequence>
<accession>A0A8S5TE39</accession>
<organism evidence="1">
    <name type="scientific">Podoviridae sp. ctQuf7</name>
    <dbReference type="NCBI Taxonomy" id="2827734"/>
    <lineage>
        <taxon>Viruses</taxon>
        <taxon>Duplodnaviria</taxon>
        <taxon>Heunggongvirae</taxon>
        <taxon>Uroviricota</taxon>
        <taxon>Caudoviricetes</taxon>
    </lineage>
</organism>
<proteinExistence type="predicted"/>